<protein>
    <submittedName>
        <fullName evidence="1">Uncharacterized protein</fullName>
    </submittedName>
</protein>
<evidence type="ECO:0000313" key="2">
    <source>
        <dbReference type="Proteomes" id="UP000076858"/>
    </source>
</evidence>
<sequence length="42" mass="5057">ILFILNILMLYKTVSMCLSSLFYFCKYTQLKQVTTRVRVSYQ</sequence>
<proteinExistence type="predicted"/>
<feature type="non-terminal residue" evidence="1">
    <location>
        <position position="1"/>
    </location>
</feature>
<organism evidence="1 2">
    <name type="scientific">Daphnia magna</name>
    <dbReference type="NCBI Taxonomy" id="35525"/>
    <lineage>
        <taxon>Eukaryota</taxon>
        <taxon>Metazoa</taxon>
        <taxon>Ecdysozoa</taxon>
        <taxon>Arthropoda</taxon>
        <taxon>Crustacea</taxon>
        <taxon>Branchiopoda</taxon>
        <taxon>Diplostraca</taxon>
        <taxon>Cladocera</taxon>
        <taxon>Anomopoda</taxon>
        <taxon>Daphniidae</taxon>
        <taxon>Daphnia</taxon>
    </lineage>
</organism>
<evidence type="ECO:0000313" key="1">
    <source>
        <dbReference type="EMBL" id="KZR95873.1"/>
    </source>
</evidence>
<gene>
    <name evidence="1" type="ORF">APZ42_010105</name>
</gene>
<comment type="caution">
    <text evidence="1">The sequence shown here is derived from an EMBL/GenBank/DDBJ whole genome shotgun (WGS) entry which is preliminary data.</text>
</comment>
<name>A0A164DKD3_9CRUS</name>
<accession>A0A164DKD3</accession>
<reference evidence="1 2" key="1">
    <citation type="submission" date="2016-03" db="EMBL/GenBank/DDBJ databases">
        <title>EvidentialGene: Evidence-directed Construction of Genes on Genomes.</title>
        <authorList>
            <person name="Gilbert D.G."/>
            <person name="Choi J.-H."/>
            <person name="Mockaitis K."/>
            <person name="Colbourne J."/>
            <person name="Pfrender M."/>
        </authorList>
    </citation>
    <scope>NUCLEOTIDE SEQUENCE [LARGE SCALE GENOMIC DNA]</scope>
    <source>
        <strain evidence="1 2">Xinb3</strain>
        <tissue evidence="1">Complete organism</tissue>
    </source>
</reference>
<keyword evidence="2" id="KW-1185">Reference proteome</keyword>
<dbReference type="Proteomes" id="UP000076858">
    <property type="component" value="Unassembled WGS sequence"/>
</dbReference>
<dbReference type="AlphaFoldDB" id="A0A164DKD3"/>
<dbReference type="EMBL" id="LRGB01026918">
    <property type="protein sequence ID" value="KZR95873.1"/>
    <property type="molecule type" value="Genomic_DNA"/>
</dbReference>
<feature type="non-terminal residue" evidence="1">
    <location>
        <position position="42"/>
    </location>
</feature>